<evidence type="ECO:0000256" key="7">
    <source>
        <dbReference type="ARBA" id="ARBA00022989"/>
    </source>
</evidence>
<reference evidence="12 13" key="1">
    <citation type="journal article" date="2017" name="Front. Microbiol.">
        <title>Genomic Characterization of Dairy Associated Leuconostoc Species and Diversity of Leuconostocs in Undefined Mixed Mesophilic Starter Cultures.</title>
        <authorList>
            <person name="Frantzen C.A."/>
            <person name="Kot W."/>
            <person name="Pedersen T.B."/>
            <person name="Ardo Y.M."/>
            <person name="Broadbent J.R."/>
            <person name="Neve H."/>
            <person name="Hansen L.H."/>
            <person name="Dal Bello F."/>
            <person name="Ostlie H.M."/>
            <person name="Kleppen H.P."/>
            <person name="Vogensen F.K."/>
            <person name="Holo H."/>
        </authorList>
    </citation>
    <scope>NUCLEOTIDE SEQUENCE [LARGE SCALE GENOMIC DNA]</scope>
    <source>
        <strain evidence="12 13">LMGCF08</strain>
    </source>
</reference>
<feature type="transmembrane region" description="Helical" evidence="9">
    <location>
        <begin position="274"/>
        <end position="296"/>
    </location>
</feature>
<gene>
    <name evidence="12" type="ORF">BMR96_05035</name>
</gene>
<dbReference type="FunFam" id="3.40.50.300:FF:000221">
    <property type="entry name" value="Multidrug ABC transporter ATP-binding protein"/>
    <property type="match status" value="1"/>
</dbReference>
<keyword evidence="7 9" id="KW-1133">Transmembrane helix</keyword>
<keyword evidence="6 12" id="KW-0067">ATP-binding</keyword>
<dbReference type="GO" id="GO:0015421">
    <property type="term" value="F:ABC-type oligopeptide transporter activity"/>
    <property type="evidence" value="ECO:0007669"/>
    <property type="project" value="TreeGrafter"/>
</dbReference>
<dbReference type="Gene3D" id="3.40.50.300">
    <property type="entry name" value="P-loop containing nucleotide triphosphate hydrolases"/>
    <property type="match status" value="1"/>
</dbReference>
<dbReference type="Proteomes" id="UP000192288">
    <property type="component" value="Unassembled WGS sequence"/>
</dbReference>
<dbReference type="SUPFAM" id="SSF90123">
    <property type="entry name" value="ABC transporter transmembrane region"/>
    <property type="match status" value="1"/>
</dbReference>
<evidence type="ECO:0000256" key="9">
    <source>
        <dbReference type="SAM" id="Phobius"/>
    </source>
</evidence>
<evidence type="ECO:0000256" key="5">
    <source>
        <dbReference type="ARBA" id="ARBA00022741"/>
    </source>
</evidence>
<keyword evidence="4 9" id="KW-0812">Transmembrane</keyword>
<dbReference type="GO" id="GO:0016887">
    <property type="term" value="F:ATP hydrolysis activity"/>
    <property type="evidence" value="ECO:0007669"/>
    <property type="project" value="InterPro"/>
</dbReference>
<evidence type="ECO:0000256" key="6">
    <source>
        <dbReference type="ARBA" id="ARBA00022840"/>
    </source>
</evidence>
<feature type="domain" description="ABC transmembrane type-1" evidence="11">
    <location>
        <begin position="17"/>
        <end position="297"/>
    </location>
</feature>
<evidence type="ECO:0000313" key="12">
    <source>
        <dbReference type="EMBL" id="ORI97856.1"/>
    </source>
</evidence>
<dbReference type="SUPFAM" id="SSF52540">
    <property type="entry name" value="P-loop containing nucleoside triphosphate hydrolases"/>
    <property type="match status" value="1"/>
</dbReference>
<evidence type="ECO:0000256" key="2">
    <source>
        <dbReference type="ARBA" id="ARBA00022448"/>
    </source>
</evidence>
<dbReference type="PANTHER" id="PTHR43394">
    <property type="entry name" value="ATP-DEPENDENT PERMEASE MDL1, MITOCHONDRIAL"/>
    <property type="match status" value="1"/>
</dbReference>
<comment type="subcellular location">
    <subcellularLocation>
        <location evidence="1">Cell membrane</location>
        <topology evidence="1">Multi-pass membrane protein</topology>
    </subcellularLocation>
</comment>
<dbReference type="SMART" id="SM00382">
    <property type="entry name" value="AAA"/>
    <property type="match status" value="1"/>
</dbReference>
<proteinExistence type="predicted"/>
<feature type="domain" description="ABC transporter" evidence="10">
    <location>
        <begin position="330"/>
        <end position="565"/>
    </location>
</feature>
<dbReference type="EMBL" id="MPLS01000013">
    <property type="protein sequence ID" value="ORI97856.1"/>
    <property type="molecule type" value="Genomic_DNA"/>
</dbReference>
<dbReference type="AlphaFoldDB" id="A0A1X0VE47"/>
<dbReference type="Pfam" id="PF00664">
    <property type="entry name" value="ABC_membrane"/>
    <property type="match status" value="1"/>
</dbReference>
<dbReference type="RefSeq" id="WP_080519194.1">
    <property type="nucleotide sequence ID" value="NZ_MPLS01000013.1"/>
</dbReference>
<evidence type="ECO:0000259" key="11">
    <source>
        <dbReference type="PROSITE" id="PS50929"/>
    </source>
</evidence>
<evidence type="ECO:0000313" key="13">
    <source>
        <dbReference type="Proteomes" id="UP000192288"/>
    </source>
</evidence>
<dbReference type="InterPro" id="IPR036640">
    <property type="entry name" value="ABC1_TM_sf"/>
</dbReference>
<evidence type="ECO:0000256" key="4">
    <source>
        <dbReference type="ARBA" id="ARBA00022692"/>
    </source>
</evidence>
<feature type="transmembrane region" description="Helical" evidence="9">
    <location>
        <begin position="51"/>
        <end position="75"/>
    </location>
</feature>
<dbReference type="InterPro" id="IPR003439">
    <property type="entry name" value="ABC_transporter-like_ATP-bd"/>
</dbReference>
<comment type="caution">
    <text evidence="12">The sequence shown here is derived from an EMBL/GenBank/DDBJ whole genome shotgun (WGS) entry which is preliminary data.</text>
</comment>
<protein>
    <submittedName>
        <fullName evidence="12">Multidrug ABC transporter ATP-binding protein</fullName>
    </submittedName>
</protein>
<keyword evidence="3" id="KW-1003">Cell membrane</keyword>
<evidence type="ECO:0000256" key="1">
    <source>
        <dbReference type="ARBA" id="ARBA00004651"/>
    </source>
</evidence>
<evidence type="ECO:0000256" key="8">
    <source>
        <dbReference type="ARBA" id="ARBA00023136"/>
    </source>
</evidence>
<dbReference type="PANTHER" id="PTHR43394:SF1">
    <property type="entry name" value="ATP-BINDING CASSETTE SUB-FAMILY B MEMBER 10, MITOCHONDRIAL"/>
    <property type="match status" value="1"/>
</dbReference>
<dbReference type="InterPro" id="IPR017871">
    <property type="entry name" value="ABC_transporter-like_CS"/>
</dbReference>
<keyword evidence="8 9" id="KW-0472">Membrane</keyword>
<dbReference type="InterPro" id="IPR039421">
    <property type="entry name" value="Type_1_exporter"/>
</dbReference>
<feature type="transmembrane region" description="Helical" evidence="9">
    <location>
        <begin position="241"/>
        <end position="262"/>
    </location>
</feature>
<keyword evidence="5" id="KW-0547">Nucleotide-binding</keyword>
<feature type="transmembrane region" description="Helical" evidence="9">
    <location>
        <begin position="154"/>
        <end position="173"/>
    </location>
</feature>
<dbReference type="Gene3D" id="1.20.1560.10">
    <property type="entry name" value="ABC transporter type 1, transmembrane domain"/>
    <property type="match status" value="1"/>
</dbReference>
<dbReference type="InterPro" id="IPR027417">
    <property type="entry name" value="P-loop_NTPase"/>
</dbReference>
<keyword evidence="2" id="KW-0813">Transport</keyword>
<dbReference type="InterPro" id="IPR003593">
    <property type="entry name" value="AAA+_ATPase"/>
</dbReference>
<evidence type="ECO:0000256" key="3">
    <source>
        <dbReference type="ARBA" id="ARBA00022475"/>
    </source>
</evidence>
<dbReference type="PROSITE" id="PS50929">
    <property type="entry name" value="ABC_TM1F"/>
    <property type="match status" value="1"/>
</dbReference>
<dbReference type="PROSITE" id="PS00211">
    <property type="entry name" value="ABC_TRANSPORTER_1"/>
    <property type="match status" value="1"/>
</dbReference>
<feature type="transmembrane region" description="Helical" evidence="9">
    <location>
        <begin position="12"/>
        <end position="31"/>
    </location>
</feature>
<dbReference type="GO" id="GO:0005524">
    <property type="term" value="F:ATP binding"/>
    <property type="evidence" value="ECO:0007669"/>
    <property type="project" value="UniProtKB-KW"/>
</dbReference>
<accession>A0A1X0VE47</accession>
<dbReference type="CDD" id="cd18548">
    <property type="entry name" value="ABC_6TM_Tm287_like"/>
    <property type="match status" value="1"/>
</dbReference>
<name>A0A1X0VE47_LEUPS</name>
<dbReference type="STRING" id="33968.BMS77_05000"/>
<dbReference type="InterPro" id="IPR011527">
    <property type="entry name" value="ABC1_TM_dom"/>
</dbReference>
<dbReference type="GO" id="GO:0005886">
    <property type="term" value="C:plasma membrane"/>
    <property type="evidence" value="ECO:0007669"/>
    <property type="project" value="UniProtKB-SubCell"/>
</dbReference>
<feature type="transmembrane region" description="Helical" evidence="9">
    <location>
        <begin position="125"/>
        <end position="148"/>
    </location>
</feature>
<evidence type="ECO:0000259" key="10">
    <source>
        <dbReference type="PROSITE" id="PS50893"/>
    </source>
</evidence>
<dbReference type="Pfam" id="PF00005">
    <property type="entry name" value="ABC_tran"/>
    <property type="match status" value="1"/>
</dbReference>
<dbReference type="PROSITE" id="PS50893">
    <property type="entry name" value="ABC_TRANSPORTER_2"/>
    <property type="match status" value="1"/>
</dbReference>
<sequence>MQILKEHAKPYWRDITFSILAVIVMAGASLWQPRLLQNIMKAIIADNQNQVMQYGIQLLVLAVIGLVAGVINTIFAAKVSQSIAADVRANEYKKIQSFSFGNIEKFSAGNLVVRMTNDVNQVQQLVMMFLQSLTRIPILFVGAFILALMTLPRLWWIVVLMVILIALSSQMVFKQMGKFFTRIQKLIDKTNTLAKENLQGVRVVKSFNQEQNETTRFTENSDELTHVNTTIGYLFSTMIPMFMLISYVAIGAAVLFVGRGIIQHPSDLAAITSFISYLMQIFFAIMIGGMMATFASRGFVSLARIKEVLDTEPDLTYDADAEELELSGDVSFKNVAFIYPGDQKPALENISFDVKSGEMIGIVGATGSGKTTLAQLIARLYDPSVGEVTVGGVNLKHVNEKSLRRAVSYVLQRAILFSGTIAGNLRQGNQGASETELQKAAEIAQAAEFINRYDDNFEHEVEERSANFSGGQKQRLSIARGVVGNPKILILDDSTSALDARSEKLVQEALDRDLKGTTTFVIAEKISSVLHADRILVLDNGQLVGVGSHQELLQSSPIYTEIYETQKAKGANA</sequence>
<organism evidence="12 13">
    <name type="scientific">Leuconostoc pseudomesenteroides</name>
    <dbReference type="NCBI Taxonomy" id="33968"/>
    <lineage>
        <taxon>Bacteria</taxon>
        <taxon>Bacillati</taxon>
        <taxon>Bacillota</taxon>
        <taxon>Bacilli</taxon>
        <taxon>Lactobacillales</taxon>
        <taxon>Lactobacillaceae</taxon>
        <taxon>Leuconostoc</taxon>
    </lineage>
</organism>